<dbReference type="Pfam" id="PF00217">
    <property type="entry name" value="ATP-gua_Ptrans"/>
    <property type="match status" value="1"/>
</dbReference>
<evidence type="ECO:0000256" key="3">
    <source>
        <dbReference type="ARBA" id="ARBA00022741"/>
    </source>
</evidence>
<dbReference type="PANTHER" id="PTHR11547">
    <property type="entry name" value="ARGININE OR CREATINE KINASE"/>
    <property type="match status" value="1"/>
</dbReference>
<organism evidence="9 10">
    <name type="scientific">Pseudocohnilembus persalinus</name>
    <name type="common">Ciliate</name>
    <dbReference type="NCBI Taxonomy" id="266149"/>
    <lineage>
        <taxon>Eukaryota</taxon>
        <taxon>Sar</taxon>
        <taxon>Alveolata</taxon>
        <taxon>Ciliophora</taxon>
        <taxon>Intramacronucleata</taxon>
        <taxon>Oligohymenophorea</taxon>
        <taxon>Scuticociliatia</taxon>
        <taxon>Philasterida</taxon>
        <taxon>Pseudocohnilembidae</taxon>
        <taxon>Pseudocohnilembus</taxon>
    </lineage>
</organism>
<gene>
    <name evidence="9" type="ORF">PPERSA_01090</name>
</gene>
<dbReference type="EMBL" id="LDAU01000102">
    <property type="protein sequence ID" value="KRX06012.1"/>
    <property type="molecule type" value="Genomic_DNA"/>
</dbReference>
<evidence type="ECO:0000256" key="4">
    <source>
        <dbReference type="ARBA" id="ARBA00022777"/>
    </source>
</evidence>
<evidence type="ECO:0000256" key="5">
    <source>
        <dbReference type="ARBA" id="ARBA00022840"/>
    </source>
</evidence>
<dbReference type="SUPFAM" id="SSF48034">
    <property type="entry name" value="Guanido kinase N-terminal domain"/>
    <property type="match status" value="1"/>
</dbReference>
<dbReference type="SUPFAM" id="SSF55931">
    <property type="entry name" value="Glutamine synthetase/guanido kinase"/>
    <property type="match status" value="1"/>
</dbReference>
<dbReference type="GO" id="GO:0004111">
    <property type="term" value="F:creatine kinase activity"/>
    <property type="evidence" value="ECO:0007669"/>
    <property type="project" value="InterPro"/>
</dbReference>
<dbReference type="InterPro" id="IPR014746">
    <property type="entry name" value="Gln_synth/guanido_kin_cat_dom"/>
</dbReference>
<dbReference type="Pfam" id="PF02807">
    <property type="entry name" value="ATP-gua_PtransN"/>
    <property type="match status" value="1"/>
</dbReference>
<keyword evidence="4" id="KW-0418">Kinase</keyword>
<evidence type="ECO:0000259" key="8">
    <source>
        <dbReference type="PROSITE" id="PS51509"/>
    </source>
</evidence>
<keyword evidence="10" id="KW-1185">Reference proteome</keyword>
<keyword evidence="3" id="KW-0547">Nucleotide-binding</keyword>
<protein>
    <submittedName>
        <fullName evidence="9">ATP:guanido phosphotransferase, N-terminal</fullName>
    </submittedName>
</protein>
<keyword evidence="2 9" id="KW-0808">Transferase</keyword>
<dbReference type="AlphaFoldDB" id="A0A0V0QUI6"/>
<feature type="compositionally biased region" description="Basic residues" evidence="7">
    <location>
        <begin position="103"/>
        <end position="113"/>
    </location>
</feature>
<sequence length="1041" mass="123814">MDKDFKELTENQQKFKNFVEANKLEEILMDMLHTMSHNIIQNPIIFMIQYLSSYLTQEELLKYGINIQNHKFTPQKQNGDCLVKQQNSEPLPNQGNQNSGKSSSKKKQKKKKQLEKIVEEQVNEQQMQNIDSSSINIQQNQKISKKLLINLPDINELKNKNNLFFHCFYSKEKQSFTACKDKQTELNNTIRPIIKAAIQNQDKYDCIYACDFDAYQSFQPIFHDFIQESIGYNEQNQILALINKDDHLELLFQNIQNQNNYNPIDKICKIFKYSQNIDSKLFVNFAFDSNYGYITVKPKYMGLGLSMKSIIEIPSDFLEQFQINLQRIPDFLTNLFQIKKVVTDSIQEFQGIYVYKLQSINCILETEETFIEKLDNLIQIIFDNFPQTQEKLLYYRNQNVNQIFDPIEIEEEESPSKDQYQSKEDHQQNELWEFIEKNSCVINENCYEVFENKIQSEFLNSNQNVDVNNNIQNIKQQPDHYVIQVDQEQGLEKQDQQKNEQNQNHFVLKNLIQQLEDQNDIILQSHNLIDNSIIIARRNISNMQFKPQMKQDDFNIINSIAQSYIKQQLVKNQNQGDWYKSTTKIYEEIQSKRYLLENRIFGDKMISEEVMEFESLNQQQQLTFSLIDCFGKDFQELVMYDYQQFIKYKNFYINQLQNMLQQDDEQEKIQIQNEVLEQIDQKQDQNELIKGEKQQQIEFDDSYVKKNMELKNVHQKQNQEILEQKKFRKFSQKLRPDDKLIWVNVNNINEKLNAKIKMELHRNLEGFNFPQFCGLTELNELYIKIIQGLFNRDNFNLQNNKDLQDRYTDLFSFNLVNDLSQVPNRLLPKKLKISKNSLRMDEKFKENNYLQYNLQHSSLKFYKETNDQLNVVKNQGKEQNQQLNLQNLEQQGKNQYCILNKQQNLAIWLGHDNTHIIIVLKVQIEDQYIIDELNQILNKILTIAQQDQYLYDKDFGYIQNLCANDGIKLNLNISFPQNMIRNIENICQSQGFQLNIKYDTQEGNAYRSNISVEKNKANKYQWSQQSSGIQNILQLVNLKLN</sequence>
<dbReference type="Proteomes" id="UP000054937">
    <property type="component" value="Unassembled WGS sequence"/>
</dbReference>
<reference evidence="9 10" key="1">
    <citation type="journal article" date="2015" name="Sci. Rep.">
        <title>Genome of the facultative scuticociliatosis pathogen Pseudocohnilembus persalinus provides insight into its virulence through horizontal gene transfer.</title>
        <authorList>
            <person name="Xiong J."/>
            <person name="Wang G."/>
            <person name="Cheng J."/>
            <person name="Tian M."/>
            <person name="Pan X."/>
            <person name="Warren A."/>
            <person name="Jiang C."/>
            <person name="Yuan D."/>
            <person name="Miao W."/>
        </authorList>
    </citation>
    <scope>NUCLEOTIDE SEQUENCE [LARGE SCALE GENOMIC DNA]</scope>
    <source>
        <strain evidence="9">36N120E</strain>
    </source>
</reference>
<evidence type="ECO:0000256" key="1">
    <source>
        <dbReference type="ARBA" id="ARBA00006798"/>
    </source>
</evidence>
<dbReference type="InterPro" id="IPR022413">
    <property type="entry name" value="ATP-guanido_PTrfase_N"/>
</dbReference>
<evidence type="ECO:0000313" key="10">
    <source>
        <dbReference type="Proteomes" id="UP000054937"/>
    </source>
</evidence>
<dbReference type="PROSITE" id="PS51509">
    <property type="entry name" value="PHOSPHAGEN_KINASE_N"/>
    <property type="match status" value="1"/>
</dbReference>
<evidence type="ECO:0000256" key="7">
    <source>
        <dbReference type="SAM" id="MobiDB-lite"/>
    </source>
</evidence>
<dbReference type="GO" id="GO:0005615">
    <property type="term" value="C:extracellular space"/>
    <property type="evidence" value="ECO:0007669"/>
    <property type="project" value="TreeGrafter"/>
</dbReference>
<accession>A0A0V0QUI6</accession>
<proteinExistence type="inferred from homology"/>
<name>A0A0V0QUI6_PSEPJ</name>
<dbReference type="InterPro" id="IPR000749">
    <property type="entry name" value="ATP-guanido_PTrfase"/>
</dbReference>
<dbReference type="InterPro" id="IPR022414">
    <property type="entry name" value="ATP-guanido_PTrfase_cat"/>
</dbReference>
<comment type="similarity">
    <text evidence="1 6">Belongs to the ATP:guanido phosphotransferase family.</text>
</comment>
<evidence type="ECO:0000256" key="2">
    <source>
        <dbReference type="ARBA" id="ARBA00022679"/>
    </source>
</evidence>
<dbReference type="PANTHER" id="PTHR11547:SF38">
    <property type="entry name" value="ARGININE KINASE 1-RELATED"/>
    <property type="match status" value="1"/>
</dbReference>
<evidence type="ECO:0000313" key="9">
    <source>
        <dbReference type="EMBL" id="KRX06012.1"/>
    </source>
</evidence>
<dbReference type="InterPro" id="IPR036802">
    <property type="entry name" value="ATP-guanido_PTrfase_N_sf"/>
</dbReference>
<keyword evidence="5" id="KW-0067">ATP-binding</keyword>
<feature type="compositionally biased region" description="Low complexity" evidence="7">
    <location>
        <begin position="93"/>
        <end position="102"/>
    </location>
</feature>
<feature type="domain" description="Phosphagen kinase N-terminal" evidence="8">
    <location>
        <begin position="146"/>
        <end position="231"/>
    </location>
</feature>
<comment type="caution">
    <text evidence="9">The sequence shown here is derived from an EMBL/GenBank/DDBJ whole genome shotgun (WGS) entry which is preliminary data.</text>
</comment>
<dbReference type="Gene3D" id="3.30.590.10">
    <property type="entry name" value="Glutamine synthetase/guanido kinase, catalytic domain"/>
    <property type="match status" value="2"/>
</dbReference>
<feature type="region of interest" description="Disordered" evidence="7">
    <location>
        <begin position="85"/>
        <end position="114"/>
    </location>
</feature>
<evidence type="ECO:0000256" key="6">
    <source>
        <dbReference type="PROSITE-ProRule" id="PRU00842"/>
    </source>
</evidence>
<dbReference type="GO" id="GO:0046314">
    <property type="term" value="P:phosphocreatine biosynthetic process"/>
    <property type="evidence" value="ECO:0007669"/>
    <property type="project" value="InterPro"/>
</dbReference>
<dbReference type="OrthoDB" id="430219at2759"/>
<dbReference type="InParanoid" id="A0A0V0QUI6"/>